<evidence type="ECO:0000313" key="8">
    <source>
        <dbReference type="EMBL" id="KAK0305981.1"/>
    </source>
</evidence>
<dbReference type="EMBL" id="JASUXU010000107">
    <property type="protein sequence ID" value="KAK0305981.1"/>
    <property type="molecule type" value="Genomic_DNA"/>
</dbReference>
<keyword evidence="3" id="KW-0539">Nucleus</keyword>
<name>A0AAN6F9Q2_9PEZI</name>
<dbReference type="AlphaFoldDB" id="A0AAN6F9Q2"/>
<feature type="domain" description="POP1 C-terminal" evidence="7">
    <location>
        <begin position="783"/>
        <end position="940"/>
    </location>
</feature>
<feature type="compositionally biased region" description="Pro residues" evidence="4">
    <location>
        <begin position="1"/>
        <end position="10"/>
    </location>
</feature>
<dbReference type="InterPro" id="IPR039182">
    <property type="entry name" value="Pop1"/>
</dbReference>
<dbReference type="Pfam" id="PF08170">
    <property type="entry name" value="POPLD"/>
    <property type="match status" value="1"/>
</dbReference>
<evidence type="ECO:0000259" key="7">
    <source>
        <dbReference type="Pfam" id="PF22770"/>
    </source>
</evidence>
<dbReference type="InterPro" id="IPR009723">
    <property type="entry name" value="Pop1_N"/>
</dbReference>
<dbReference type="InterPro" id="IPR055079">
    <property type="entry name" value="POP1_C"/>
</dbReference>
<dbReference type="GO" id="GO:0000172">
    <property type="term" value="C:ribonuclease MRP complex"/>
    <property type="evidence" value="ECO:0007669"/>
    <property type="project" value="InterPro"/>
</dbReference>
<sequence>MAPSRPPPPLNNSKKRKEAPTDPPPNASKRHKPVDHRQKTRDARTLSTQTTSKAFKNGELDVSAFVKSRAFEITALEEGMARSKKALNRRAFQQVPKELRRRTASHNVKRVPKRLRERGKREMADDNTPIVTARRRKPTAHMRLRLETVKKLRALGAKRKAGKDRVKPPVADHNGAAPTKPADSAPDQQQPVKTLAAIKARTPKIKQSLLATPPLPKAKFRKRQIHKSWLPTHLFHAKRARMTAPSASLWRFSIPLTPTAKSYRPTHRASHARGAVAWDMSYISTVQLEGREASLIGILKALGVDEGELVGRQGEKWRQGRRVLEKFVLEREAPHDPIAPVTMMWCRDPAEQSAGTVEMEKRKRKLLLRVHPSAFYQLWEELLRLAKVAKPAVSVEDLRFEIGSLEITGPGGTEALLSALWPSHPIPGPLAKGDTAPTAMDIDSGSSNKNTVVEEAWSALAGLTNPAVLPKNALLSFNVQDPRLHHPPRTIELPRTGTEQHKLLELIASWPVDTVQQHPELVDRKARQAASAKMPSQKAVNRRKGLAAPGEYPDPLLKDPQIPVLLYTTAPTNPDTGGAPGRPSTKAGSWTLLAPWKCLQPIWYSLMYYPLSTGQQPRFGGLEQYRQLSFEAAKAWFPGDFPGTRAGWEWEYAERRKREAEWRKRPKGKRVNFERVEVGEGSRGEVGVGWGCDWERLVGGPPVSSEVDSEAMDVEKAGEGIDKPAETETMKAQEKQQDAPQQAPPKSPHLTQLSARQALALLATTPTTTTTAKLPPHIHLASALITIRLALLTRGVPQPCARIYRLPSITANPELRRQWLALLPSNTRNYTQKHGGKHAHPRNLPKTGDGLPQHVVQQRLAQSLLEPARAGEETYPACPGEEDQVGFVTTGSYELAAGFGTGIGSLLVERVMGREEAGERHLCVVRNSGTGVARLGRWEVI</sequence>
<comment type="caution">
    <text evidence="8">The sequence shown here is derived from an EMBL/GenBank/DDBJ whole genome shotgun (WGS) entry which is preliminary data.</text>
</comment>
<gene>
    <name evidence="8" type="primary">POP1_2</name>
    <name evidence="8" type="ORF">LTR82_016537</name>
</gene>
<proteinExistence type="predicted"/>
<evidence type="ECO:0000259" key="5">
    <source>
        <dbReference type="Pfam" id="PF06978"/>
    </source>
</evidence>
<dbReference type="Proteomes" id="UP001168146">
    <property type="component" value="Unassembled WGS sequence"/>
</dbReference>
<dbReference type="GO" id="GO:0004526">
    <property type="term" value="F:ribonuclease P activity"/>
    <property type="evidence" value="ECO:0007669"/>
    <property type="project" value="UniProtKB-EC"/>
</dbReference>
<comment type="subcellular location">
    <subcellularLocation>
        <location evidence="1">Nucleus</location>
    </subcellularLocation>
</comment>
<feature type="domain" description="POPLD" evidence="6">
    <location>
        <begin position="589"/>
        <end position="694"/>
    </location>
</feature>
<dbReference type="GO" id="GO:0001682">
    <property type="term" value="P:tRNA 5'-leader removal"/>
    <property type="evidence" value="ECO:0007669"/>
    <property type="project" value="InterPro"/>
</dbReference>
<evidence type="ECO:0000259" key="6">
    <source>
        <dbReference type="Pfam" id="PF08170"/>
    </source>
</evidence>
<feature type="compositionally biased region" description="Basic and acidic residues" evidence="4">
    <location>
        <begin position="713"/>
        <end position="737"/>
    </location>
</feature>
<protein>
    <submittedName>
        <fullName evidence="8">Ribonucleases P/MRP protein subunit pop1</fullName>
        <ecNumber evidence="8">3.1.26.5</ecNumber>
    </submittedName>
</protein>
<feature type="domain" description="Pop1 N-terminal" evidence="5">
    <location>
        <begin position="65"/>
        <end position="290"/>
    </location>
</feature>
<feature type="region of interest" description="Disordered" evidence="4">
    <location>
        <begin position="156"/>
        <end position="191"/>
    </location>
</feature>
<dbReference type="Pfam" id="PF22770">
    <property type="entry name" value="POP1_C"/>
    <property type="match status" value="1"/>
</dbReference>
<feature type="compositionally biased region" description="Basic and acidic residues" evidence="4">
    <location>
        <begin position="35"/>
        <end position="44"/>
    </location>
</feature>
<dbReference type="EC" id="3.1.26.5" evidence="8"/>
<keyword evidence="2" id="KW-0819">tRNA processing</keyword>
<evidence type="ECO:0000256" key="3">
    <source>
        <dbReference type="ARBA" id="ARBA00023242"/>
    </source>
</evidence>
<evidence type="ECO:0000256" key="1">
    <source>
        <dbReference type="ARBA" id="ARBA00004123"/>
    </source>
</evidence>
<evidence type="ECO:0000256" key="2">
    <source>
        <dbReference type="ARBA" id="ARBA00022694"/>
    </source>
</evidence>
<evidence type="ECO:0000256" key="4">
    <source>
        <dbReference type="SAM" id="MobiDB-lite"/>
    </source>
</evidence>
<feature type="region of interest" description="Disordered" evidence="4">
    <location>
        <begin position="701"/>
        <end position="749"/>
    </location>
</feature>
<feature type="region of interest" description="Disordered" evidence="4">
    <location>
        <begin position="828"/>
        <end position="850"/>
    </location>
</feature>
<dbReference type="Pfam" id="PF06978">
    <property type="entry name" value="POP1_N"/>
    <property type="match status" value="1"/>
</dbReference>
<keyword evidence="8" id="KW-0378">Hydrolase</keyword>
<organism evidence="8 9">
    <name type="scientific">Friedmanniomyces endolithicus</name>
    <dbReference type="NCBI Taxonomy" id="329885"/>
    <lineage>
        <taxon>Eukaryota</taxon>
        <taxon>Fungi</taxon>
        <taxon>Dikarya</taxon>
        <taxon>Ascomycota</taxon>
        <taxon>Pezizomycotina</taxon>
        <taxon>Dothideomycetes</taxon>
        <taxon>Dothideomycetidae</taxon>
        <taxon>Mycosphaerellales</taxon>
        <taxon>Teratosphaeriaceae</taxon>
        <taxon>Friedmanniomyces</taxon>
    </lineage>
</organism>
<feature type="compositionally biased region" description="Basic residues" evidence="4">
    <location>
        <begin position="834"/>
        <end position="843"/>
    </location>
</feature>
<dbReference type="InterPro" id="IPR012590">
    <property type="entry name" value="POPLD_dom"/>
</dbReference>
<evidence type="ECO:0000313" key="9">
    <source>
        <dbReference type="Proteomes" id="UP001168146"/>
    </source>
</evidence>
<dbReference type="PANTHER" id="PTHR22731">
    <property type="entry name" value="RIBONUCLEASES P/MRP PROTEIN SUBUNIT POP1"/>
    <property type="match status" value="1"/>
</dbReference>
<feature type="region of interest" description="Disordered" evidence="4">
    <location>
        <begin position="1"/>
        <end position="52"/>
    </location>
</feature>
<feature type="region of interest" description="Disordered" evidence="4">
    <location>
        <begin position="528"/>
        <end position="553"/>
    </location>
</feature>
<reference evidence="8" key="1">
    <citation type="submission" date="2021-12" db="EMBL/GenBank/DDBJ databases">
        <title>Black yeast isolated from Biological Soil Crust.</title>
        <authorList>
            <person name="Kurbessoian T."/>
        </authorList>
    </citation>
    <scope>NUCLEOTIDE SEQUENCE</scope>
    <source>
        <strain evidence="8">CCFEE 5208</strain>
    </source>
</reference>
<dbReference type="PANTHER" id="PTHR22731:SF3">
    <property type="entry name" value="RIBONUCLEASES P_MRP PROTEIN SUBUNIT POP1"/>
    <property type="match status" value="1"/>
</dbReference>
<accession>A0AAN6F9Q2</accession>
<dbReference type="GO" id="GO:0005655">
    <property type="term" value="C:nucleolar ribonuclease P complex"/>
    <property type="evidence" value="ECO:0007669"/>
    <property type="project" value="InterPro"/>
</dbReference>